<evidence type="ECO:0000256" key="6">
    <source>
        <dbReference type="SAM" id="Phobius"/>
    </source>
</evidence>
<dbReference type="PANTHER" id="PTHR31465:SF28">
    <property type="entry name" value="DOMAIN PROTEIN, PUTATIVE-RELATED"/>
    <property type="match status" value="1"/>
</dbReference>
<evidence type="ECO:0000256" key="1">
    <source>
        <dbReference type="ARBA" id="ARBA00004141"/>
    </source>
</evidence>
<name>A0AAE0MLQ1_9PEZI</name>
<feature type="compositionally biased region" description="Polar residues" evidence="5">
    <location>
        <begin position="7"/>
        <end position="20"/>
    </location>
</feature>
<feature type="transmembrane region" description="Helical" evidence="6">
    <location>
        <begin position="29"/>
        <end position="52"/>
    </location>
</feature>
<keyword evidence="4 6" id="KW-0472">Membrane</keyword>
<gene>
    <name evidence="7" type="ORF">B0T19DRAFT_437110</name>
</gene>
<feature type="transmembrane region" description="Helical" evidence="6">
    <location>
        <begin position="91"/>
        <end position="114"/>
    </location>
</feature>
<feature type="transmembrane region" description="Helical" evidence="6">
    <location>
        <begin position="216"/>
        <end position="233"/>
    </location>
</feature>
<feature type="transmembrane region" description="Helical" evidence="6">
    <location>
        <begin position="135"/>
        <end position="152"/>
    </location>
</feature>
<organism evidence="7 8">
    <name type="scientific">Cercophora scortea</name>
    <dbReference type="NCBI Taxonomy" id="314031"/>
    <lineage>
        <taxon>Eukaryota</taxon>
        <taxon>Fungi</taxon>
        <taxon>Dikarya</taxon>
        <taxon>Ascomycota</taxon>
        <taxon>Pezizomycotina</taxon>
        <taxon>Sordariomycetes</taxon>
        <taxon>Sordariomycetidae</taxon>
        <taxon>Sordariales</taxon>
        <taxon>Lasiosphaeriaceae</taxon>
        <taxon>Cercophora</taxon>
    </lineage>
</organism>
<reference evidence="7" key="2">
    <citation type="submission" date="2023-06" db="EMBL/GenBank/DDBJ databases">
        <authorList>
            <consortium name="Lawrence Berkeley National Laboratory"/>
            <person name="Haridas S."/>
            <person name="Hensen N."/>
            <person name="Bonometti L."/>
            <person name="Westerberg I."/>
            <person name="Brannstrom I.O."/>
            <person name="Guillou S."/>
            <person name="Cros-Aarteil S."/>
            <person name="Calhoun S."/>
            <person name="Kuo A."/>
            <person name="Mondo S."/>
            <person name="Pangilinan J."/>
            <person name="Riley R."/>
            <person name="Labutti K."/>
            <person name="Andreopoulos B."/>
            <person name="Lipzen A."/>
            <person name="Chen C."/>
            <person name="Yanf M."/>
            <person name="Daum C."/>
            <person name="Ng V."/>
            <person name="Clum A."/>
            <person name="Steindorff A."/>
            <person name="Ohm R."/>
            <person name="Martin F."/>
            <person name="Silar P."/>
            <person name="Natvig D."/>
            <person name="Lalanne C."/>
            <person name="Gautier V."/>
            <person name="Ament-Velasquez S.L."/>
            <person name="Kruys A."/>
            <person name="Hutchinson M.I."/>
            <person name="Powell A.J."/>
            <person name="Barry K."/>
            <person name="Miller A.N."/>
            <person name="Grigoriev I.V."/>
            <person name="Debuchy R."/>
            <person name="Gladieux P."/>
            <person name="Thoren M.H."/>
            <person name="Johannesson H."/>
        </authorList>
    </citation>
    <scope>NUCLEOTIDE SEQUENCE</scope>
    <source>
        <strain evidence="7">SMH4131-1</strain>
    </source>
</reference>
<dbReference type="PANTHER" id="PTHR31465">
    <property type="entry name" value="PROTEIN RTA1-RELATED"/>
    <property type="match status" value="1"/>
</dbReference>
<proteinExistence type="predicted"/>
<feature type="transmembrane region" description="Helical" evidence="6">
    <location>
        <begin position="64"/>
        <end position="85"/>
    </location>
</feature>
<keyword evidence="2 6" id="KW-0812">Transmembrane</keyword>
<evidence type="ECO:0000256" key="3">
    <source>
        <dbReference type="ARBA" id="ARBA00022989"/>
    </source>
</evidence>
<dbReference type="InterPro" id="IPR007568">
    <property type="entry name" value="RTA1"/>
</dbReference>
<evidence type="ECO:0000256" key="2">
    <source>
        <dbReference type="ARBA" id="ARBA00022692"/>
    </source>
</evidence>
<feature type="transmembrane region" description="Helical" evidence="6">
    <location>
        <begin position="277"/>
        <end position="302"/>
    </location>
</feature>
<dbReference type="AlphaFoldDB" id="A0AAE0MLQ1"/>
<keyword evidence="3 6" id="KW-1133">Transmembrane helix</keyword>
<feature type="region of interest" description="Disordered" evidence="5">
    <location>
        <begin position="1"/>
        <end position="20"/>
    </location>
</feature>
<evidence type="ECO:0000313" key="7">
    <source>
        <dbReference type="EMBL" id="KAK3336333.1"/>
    </source>
</evidence>
<dbReference type="EMBL" id="JAUEPO010000001">
    <property type="protein sequence ID" value="KAK3336333.1"/>
    <property type="molecule type" value="Genomic_DNA"/>
</dbReference>
<keyword evidence="8" id="KW-1185">Reference proteome</keyword>
<dbReference type="Pfam" id="PF04479">
    <property type="entry name" value="RTA1"/>
    <property type="match status" value="1"/>
</dbReference>
<comment type="subcellular location">
    <subcellularLocation>
        <location evidence="1">Membrane</location>
        <topology evidence="1">Multi-pass membrane protein</topology>
    </subcellularLocation>
</comment>
<feature type="transmembrane region" description="Helical" evidence="6">
    <location>
        <begin position="172"/>
        <end position="196"/>
    </location>
</feature>
<protein>
    <submittedName>
        <fullName evidence="7">Uncharacterized protein</fullName>
    </submittedName>
</protein>
<dbReference type="Proteomes" id="UP001286456">
    <property type="component" value="Unassembled WGS sequence"/>
</dbReference>
<sequence length="329" mass="36203">MAADSPSPDTQLPPTTLTSRTQTQVSPTFLFYVPSFDLAVVGIVVFTGLAALHTVLSIRTRTVYLTLLPKAAMMMAAGMVLRLILSTNTAQTVVFIVMSILLSVPGSFLGMSLMMTYTRLVWWITPRQHRDTATLWLPPAFHTVCLCGAQMVGDSLILLGSGLAIRPAPAHLATVGALVDMLVWGVFSALVIRFMFISRRGRWVMERRVRDRSMELGMALSVASVLLSIRGVMQVLEKDAMIWQINHPSGIHDQTSPPSIVSTDEWPTYVFDFLPDALILILMVVYFPGIYLPRPLLGFWTASDRLRREGSRETAMLGGESDETSAGAT</sequence>
<comment type="caution">
    <text evidence="7">The sequence shown here is derived from an EMBL/GenBank/DDBJ whole genome shotgun (WGS) entry which is preliminary data.</text>
</comment>
<accession>A0AAE0MLQ1</accession>
<reference evidence="7" key="1">
    <citation type="journal article" date="2023" name="Mol. Phylogenet. Evol.">
        <title>Genome-scale phylogeny and comparative genomics of the fungal order Sordariales.</title>
        <authorList>
            <person name="Hensen N."/>
            <person name="Bonometti L."/>
            <person name="Westerberg I."/>
            <person name="Brannstrom I.O."/>
            <person name="Guillou S."/>
            <person name="Cros-Aarteil S."/>
            <person name="Calhoun S."/>
            <person name="Haridas S."/>
            <person name="Kuo A."/>
            <person name="Mondo S."/>
            <person name="Pangilinan J."/>
            <person name="Riley R."/>
            <person name="LaButti K."/>
            <person name="Andreopoulos B."/>
            <person name="Lipzen A."/>
            <person name="Chen C."/>
            <person name="Yan M."/>
            <person name="Daum C."/>
            <person name="Ng V."/>
            <person name="Clum A."/>
            <person name="Steindorff A."/>
            <person name="Ohm R.A."/>
            <person name="Martin F."/>
            <person name="Silar P."/>
            <person name="Natvig D.O."/>
            <person name="Lalanne C."/>
            <person name="Gautier V."/>
            <person name="Ament-Velasquez S.L."/>
            <person name="Kruys A."/>
            <person name="Hutchinson M.I."/>
            <person name="Powell A.J."/>
            <person name="Barry K."/>
            <person name="Miller A.N."/>
            <person name="Grigoriev I.V."/>
            <person name="Debuchy R."/>
            <person name="Gladieux P."/>
            <person name="Hiltunen Thoren M."/>
            <person name="Johannesson H."/>
        </authorList>
    </citation>
    <scope>NUCLEOTIDE SEQUENCE</scope>
    <source>
        <strain evidence="7">SMH4131-1</strain>
    </source>
</reference>
<dbReference type="GO" id="GO:0016020">
    <property type="term" value="C:membrane"/>
    <property type="evidence" value="ECO:0007669"/>
    <property type="project" value="UniProtKB-SubCell"/>
</dbReference>
<evidence type="ECO:0000313" key="8">
    <source>
        <dbReference type="Proteomes" id="UP001286456"/>
    </source>
</evidence>
<evidence type="ECO:0000256" key="4">
    <source>
        <dbReference type="ARBA" id="ARBA00023136"/>
    </source>
</evidence>
<evidence type="ECO:0000256" key="5">
    <source>
        <dbReference type="SAM" id="MobiDB-lite"/>
    </source>
</evidence>